<dbReference type="AlphaFoldDB" id="A0A5N5IPZ1"/>
<feature type="chain" id="PRO_5024330843" evidence="2">
    <location>
        <begin position="20"/>
        <end position="381"/>
    </location>
</feature>
<dbReference type="PROSITE" id="PS50005">
    <property type="entry name" value="TPR"/>
    <property type="match status" value="1"/>
</dbReference>
<dbReference type="SUPFAM" id="SSF53474">
    <property type="entry name" value="alpha/beta-Hydrolases"/>
    <property type="match status" value="1"/>
</dbReference>
<proteinExistence type="predicted"/>
<evidence type="ECO:0000313" key="4">
    <source>
        <dbReference type="Proteomes" id="UP000319204"/>
    </source>
</evidence>
<keyword evidence="1" id="KW-0802">TPR repeat</keyword>
<gene>
    <name evidence="3" type="ORF">FOT42_017715</name>
</gene>
<keyword evidence="2" id="KW-0732">Signal</keyword>
<dbReference type="InterPro" id="IPR000801">
    <property type="entry name" value="Esterase-like"/>
</dbReference>
<evidence type="ECO:0000256" key="2">
    <source>
        <dbReference type="SAM" id="SignalP"/>
    </source>
</evidence>
<feature type="signal peptide" evidence="2">
    <location>
        <begin position="1"/>
        <end position="19"/>
    </location>
</feature>
<organism evidence="3 4">
    <name type="scientific">Flagellimonas hadalis</name>
    <dbReference type="NCBI Taxonomy" id="2597517"/>
    <lineage>
        <taxon>Bacteria</taxon>
        <taxon>Pseudomonadati</taxon>
        <taxon>Bacteroidota</taxon>
        <taxon>Flavobacteriia</taxon>
        <taxon>Flavobacteriales</taxon>
        <taxon>Flavobacteriaceae</taxon>
        <taxon>Flagellimonas</taxon>
    </lineage>
</organism>
<dbReference type="InterPro" id="IPR019734">
    <property type="entry name" value="TPR_rpt"/>
</dbReference>
<dbReference type="RefSeq" id="WP_151891769.1">
    <property type="nucleotide sequence ID" value="NZ_VNIK02000022.1"/>
</dbReference>
<accession>A0A5N5IPZ1</accession>
<dbReference type="Pfam" id="PF00756">
    <property type="entry name" value="Esterase"/>
    <property type="match status" value="1"/>
</dbReference>
<dbReference type="InterPro" id="IPR029058">
    <property type="entry name" value="AB_hydrolase_fold"/>
</dbReference>
<sequence>MNKKLQFLLLGLVCFNVGAQVKQEIFESFKLQERRNVSYYFPEDYSEEKKYPLLVVLDAEYLFDLVVANAKFQSRLDRMPQVIVVGVGQAENDIRLEDCAHEEISGLPSDKGKMFYEFLGTELIPYLETSYNIAPFKMFVGYDITANFGNYYLFKDRSLFNSYVSISPTLATEMENRVPERLSALDQVIFYNLIVEKEPSDDRQRILQMNHSINSITKESLHYFFDEYENADHTSIVAYGIGKAFDNVFKIFRPISPAEYKSEILASEEPVFNYLENRYTTIEKLFGFQKPVELNDIMAIYAACRKKQDYESLKPLSDLCKKEFPDTMMGFYFEGEYYEEIGEPKKAFKTFEKAFQMQEIDFLTKDMALEKIDALKADFGY</sequence>
<dbReference type="Proteomes" id="UP000319204">
    <property type="component" value="Unassembled WGS sequence"/>
</dbReference>
<keyword evidence="4" id="KW-1185">Reference proteome</keyword>
<protein>
    <submittedName>
        <fullName evidence="3">Esterase</fullName>
    </submittedName>
</protein>
<feature type="repeat" description="TPR" evidence="1">
    <location>
        <begin position="328"/>
        <end position="361"/>
    </location>
</feature>
<name>A0A5N5IPZ1_9FLAO</name>
<dbReference type="OrthoDB" id="1142077at2"/>
<dbReference type="InterPro" id="IPR011990">
    <property type="entry name" value="TPR-like_helical_dom_sf"/>
</dbReference>
<dbReference type="Gene3D" id="1.25.40.10">
    <property type="entry name" value="Tetratricopeptide repeat domain"/>
    <property type="match status" value="1"/>
</dbReference>
<evidence type="ECO:0000313" key="3">
    <source>
        <dbReference type="EMBL" id="KAB5483544.1"/>
    </source>
</evidence>
<comment type="caution">
    <text evidence="3">The sequence shown here is derived from an EMBL/GenBank/DDBJ whole genome shotgun (WGS) entry which is preliminary data.</text>
</comment>
<dbReference type="Gene3D" id="3.40.50.1820">
    <property type="entry name" value="alpha/beta hydrolase"/>
    <property type="match status" value="1"/>
</dbReference>
<evidence type="ECO:0000256" key="1">
    <source>
        <dbReference type="PROSITE-ProRule" id="PRU00339"/>
    </source>
</evidence>
<reference evidence="3" key="1">
    <citation type="submission" date="2019-10" db="EMBL/GenBank/DDBJ databases">
        <title>Muricauda hadale sp. nov., a piezophilic bacterium isolated from hadopelagic water of the Mariana Trench.</title>
        <authorList>
            <person name="Wei Y."/>
        </authorList>
    </citation>
    <scope>NUCLEOTIDE SEQUENCE [LARGE SCALE GENOMIC DNA]</scope>
    <source>
        <strain evidence="3">MT-229</strain>
    </source>
</reference>
<dbReference type="EMBL" id="VNIK02000022">
    <property type="protein sequence ID" value="KAB5483544.1"/>
    <property type="molecule type" value="Genomic_DNA"/>
</dbReference>